<feature type="domain" description="Intradiol ring-cleavage dioxygenases" evidence="4">
    <location>
        <begin position="61"/>
        <end position="89"/>
    </location>
</feature>
<evidence type="ECO:0000259" key="4">
    <source>
        <dbReference type="PROSITE" id="PS00083"/>
    </source>
</evidence>
<gene>
    <name evidence="5" type="ORF">JCM19239_1100</name>
</gene>
<dbReference type="CDD" id="cd00421">
    <property type="entry name" value="intradiol_dioxygenase"/>
    <property type="match status" value="1"/>
</dbReference>
<dbReference type="InterPro" id="IPR050770">
    <property type="entry name" value="Intradiol_RC_Dioxygenase"/>
</dbReference>
<comment type="caution">
    <text evidence="5">The sequence shown here is derived from an EMBL/GenBank/DDBJ whole genome shotgun (WGS) entry which is preliminary data.</text>
</comment>
<dbReference type="SUPFAM" id="SSF49482">
    <property type="entry name" value="Aromatic compound dioxygenase"/>
    <property type="match status" value="1"/>
</dbReference>
<protein>
    <submittedName>
        <fullName evidence="5">Protocatechuate 3,4-dioxygenase beta chain</fullName>
        <ecNumber evidence="5">1.13.11.3</ecNumber>
    </submittedName>
</protein>
<evidence type="ECO:0000313" key="5">
    <source>
        <dbReference type="EMBL" id="GAL27086.1"/>
    </source>
</evidence>
<evidence type="ECO:0000256" key="1">
    <source>
        <dbReference type="ARBA" id="ARBA00007825"/>
    </source>
</evidence>
<dbReference type="Pfam" id="PF00775">
    <property type="entry name" value="Dioxygenase_C"/>
    <property type="match status" value="1"/>
</dbReference>
<dbReference type="InterPro" id="IPR000627">
    <property type="entry name" value="Intradiol_dOase_C"/>
</dbReference>
<dbReference type="PANTHER" id="PTHR33711">
    <property type="entry name" value="DIOXYGENASE, PUTATIVE (AFU_ORTHOLOGUE AFUA_2G02910)-RELATED"/>
    <property type="match status" value="1"/>
</dbReference>
<sequence>MERRDFLALCSVFVASPVLANTKLQRTPSQAEGPFYPVTTIPVRSDLIIESDEVEGESMNLVGRVVDTQGNPISDVRVEIWQCDGRGVYDHPRQPNVERFDKNFAGFGALQSDERGQVQFRTLFPVPYTGRPPHIHVKLWQNQRELLTTQLYLKGKTGNEWWGGSERDLLQMDVNKDGKGEWTTQFQFVV</sequence>
<comment type="similarity">
    <text evidence="1">Belongs to the intradiol ring-cleavage dioxygenase family.</text>
</comment>
<name>A0ABQ0JEC7_9VIBR</name>
<dbReference type="PROSITE" id="PS00083">
    <property type="entry name" value="INTRADIOL_DIOXYGENAS"/>
    <property type="match status" value="1"/>
</dbReference>
<evidence type="ECO:0000256" key="2">
    <source>
        <dbReference type="ARBA" id="ARBA00022964"/>
    </source>
</evidence>
<proteinExistence type="inferred from homology"/>
<reference evidence="6" key="1">
    <citation type="submission" date="2014-09" db="EMBL/GenBank/DDBJ databases">
        <title>Vibrio variabilis JCM 19239. (C206) whole genome shotgun sequence.</title>
        <authorList>
            <person name="Sawabe T."/>
            <person name="Meirelles P."/>
            <person name="Nakanishi M."/>
            <person name="Sayaka M."/>
            <person name="Hattori M."/>
            <person name="Ohkuma M."/>
        </authorList>
    </citation>
    <scope>NUCLEOTIDE SEQUENCE [LARGE SCALE GENOMIC DNA]</scope>
    <source>
        <strain evidence="6">JCM 19239</strain>
    </source>
</reference>
<dbReference type="InterPro" id="IPR015889">
    <property type="entry name" value="Intradiol_dOase_core"/>
</dbReference>
<dbReference type="Proteomes" id="UP000029223">
    <property type="component" value="Unassembled WGS sequence"/>
</dbReference>
<accession>A0ABQ0JEC7</accession>
<dbReference type="EMBL" id="BBMS01000025">
    <property type="protein sequence ID" value="GAL27086.1"/>
    <property type="molecule type" value="Genomic_DNA"/>
</dbReference>
<keyword evidence="3 5" id="KW-0560">Oxidoreductase</keyword>
<evidence type="ECO:0000256" key="3">
    <source>
        <dbReference type="ARBA" id="ARBA00023002"/>
    </source>
</evidence>
<dbReference type="EC" id="1.13.11.3" evidence="5"/>
<keyword evidence="6" id="KW-1185">Reference proteome</keyword>
<organism evidence="5 6">
    <name type="scientific">Vibrio variabilis</name>
    <dbReference type="NCBI Taxonomy" id="990271"/>
    <lineage>
        <taxon>Bacteria</taxon>
        <taxon>Pseudomonadati</taxon>
        <taxon>Pseudomonadota</taxon>
        <taxon>Gammaproteobacteria</taxon>
        <taxon>Vibrionales</taxon>
        <taxon>Vibrionaceae</taxon>
        <taxon>Vibrio</taxon>
    </lineage>
</organism>
<dbReference type="GO" id="GO:0018578">
    <property type="term" value="F:protocatechuate 3,4-dioxygenase activity"/>
    <property type="evidence" value="ECO:0007669"/>
    <property type="project" value="UniProtKB-EC"/>
</dbReference>
<dbReference type="Gene3D" id="2.60.130.10">
    <property type="entry name" value="Aromatic compound dioxygenase"/>
    <property type="match status" value="1"/>
</dbReference>
<evidence type="ECO:0000313" key="6">
    <source>
        <dbReference type="Proteomes" id="UP000029223"/>
    </source>
</evidence>
<keyword evidence="2" id="KW-0223">Dioxygenase</keyword>
<dbReference type="PANTHER" id="PTHR33711:SF9">
    <property type="entry name" value="PROTOCATECHUATE 3,4-DIOXYGENASE ALPHA CHAIN"/>
    <property type="match status" value="1"/>
</dbReference>